<dbReference type="GO" id="GO:0003677">
    <property type="term" value="F:DNA binding"/>
    <property type="evidence" value="ECO:0007669"/>
    <property type="project" value="UniProtKB-UniRule"/>
</dbReference>
<keyword evidence="2 11" id="KW-0677">Repeat</keyword>
<gene>
    <name evidence="11" type="primary">uup</name>
    <name evidence="13" type="ORF">BegalDRAFT_3036</name>
</gene>
<feature type="binding site" evidence="11">
    <location>
        <begin position="36"/>
        <end position="43"/>
    </location>
    <ligand>
        <name>ATP</name>
        <dbReference type="ChEBI" id="CHEBI:30616"/>
        <label>1</label>
    </ligand>
</feature>
<dbReference type="EC" id="3.6.1.-" evidence="11"/>
<feature type="domain" description="ABC transporter" evidence="12">
    <location>
        <begin position="320"/>
        <end position="539"/>
    </location>
</feature>
<keyword evidence="5 11" id="KW-0378">Hydrolase</keyword>
<dbReference type="PANTHER" id="PTHR42855:SF1">
    <property type="entry name" value="ABC TRANSPORTER DOMAIN-CONTAINING PROTEIN"/>
    <property type="match status" value="1"/>
</dbReference>
<dbReference type="SUPFAM" id="SSF52540">
    <property type="entry name" value="P-loop containing nucleoside triphosphate hydrolases"/>
    <property type="match status" value="2"/>
</dbReference>
<comment type="similarity">
    <text evidence="10 11">Belongs to the ABC transporter superfamily. ABCF family. Uup subfamily.</text>
</comment>
<dbReference type="PANTHER" id="PTHR42855">
    <property type="entry name" value="ABC TRANSPORTER ATP-BINDING SUBUNIT"/>
    <property type="match status" value="1"/>
</dbReference>
<dbReference type="InterPro" id="IPR003593">
    <property type="entry name" value="AAA+_ATPase"/>
</dbReference>
<dbReference type="PROSITE" id="PS00211">
    <property type="entry name" value="ABC_TRANSPORTER_1"/>
    <property type="match status" value="2"/>
</dbReference>
<comment type="catalytic activity">
    <reaction evidence="9 11">
        <text>ATP + H2O = ADP + phosphate + H(+)</text>
        <dbReference type="Rhea" id="RHEA:13065"/>
        <dbReference type="ChEBI" id="CHEBI:15377"/>
        <dbReference type="ChEBI" id="CHEBI:15378"/>
        <dbReference type="ChEBI" id="CHEBI:30616"/>
        <dbReference type="ChEBI" id="CHEBI:43474"/>
        <dbReference type="ChEBI" id="CHEBI:456216"/>
    </reaction>
</comment>
<evidence type="ECO:0000256" key="6">
    <source>
        <dbReference type="ARBA" id="ARBA00022840"/>
    </source>
</evidence>
<proteinExistence type="inferred from homology"/>
<dbReference type="CDD" id="cd03221">
    <property type="entry name" value="ABCF_EF-3"/>
    <property type="match status" value="2"/>
</dbReference>
<dbReference type="eggNOG" id="COG0488">
    <property type="taxonomic scope" value="Bacteria"/>
</dbReference>
<dbReference type="GO" id="GO:0005737">
    <property type="term" value="C:cytoplasm"/>
    <property type="evidence" value="ECO:0007669"/>
    <property type="project" value="UniProtKB-SubCell"/>
</dbReference>
<dbReference type="FunFam" id="3.40.50.300:FF:000011">
    <property type="entry name" value="Putative ABC transporter ATP-binding component"/>
    <property type="match status" value="1"/>
</dbReference>
<dbReference type="HOGENOM" id="CLU_000604_36_0_6"/>
<evidence type="ECO:0000256" key="4">
    <source>
        <dbReference type="ARBA" id="ARBA00022763"/>
    </source>
</evidence>
<keyword evidence="3 11" id="KW-0547">Nucleotide-binding</keyword>
<comment type="subcellular location">
    <subcellularLocation>
        <location evidence="11">Cytoplasm</location>
    </subcellularLocation>
    <text evidence="11">Associates with ribosomes.</text>
</comment>
<evidence type="ECO:0000256" key="11">
    <source>
        <dbReference type="HAMAP-Rule" id="MF_00848"/>
    </source>
</evidence>
<dbReference type="InterPro" id="IPR032781">
    <property type="entry name" value="ABC_tran_Xtn"/>
</dbReference>
<evidence type="ECO:0000256" key="3">
    <source>
        <dbReference type="ARBA" id="ARBA00022741"/>
    </source>
</evidence>
<dbReference type="Pfam" id="PF12848">
    <property type="entry name" value="ABC_tran_Xtn"/>
    <property type="match status" value="1"/>
</dbReference>
<evidence type="ECO:0000256" key="5">
    <source>
        <dbReference type="ARBA" id="ARBA00022801"/>
    </source>
</evidence>
<keyword evidence="4 11" id="KW-0227">DNA damage</keyword>
<dbReference type="InterPro" id="IPR003439">
    <property type="entry name" value="ABC_transporter-like_ATP-bd"/>
</dbReference>
<dbReference type="HAMAP" id="MF_00848">
    <property type="entry name" value="Uup"/>
    <property type="match status" value="1"/>
</dbReference>
<feature type="domain" description="ABC transporter" evidence="12">
    <location>
        <begin position="4"/>
        <end position="253"/>
    </location>
</feature>
<evidence type="ECO:0000259" key="12">
    <source>
        <dbReference type="PROSITE" id="PS50893"/>
    </source>
</evidence>
<keyword evidence="6 11" id="KW-0067">ATP-binding</keyword>
<dbReference type="STRING" id="395493.BegalDRAFT_3036"/>
<protein>
    <recommendedName>
        <fullName evidence="11">ATP-binding protein Uup</fullName>
        <ecNumber evidence="11">3.6.1.-</ecNumber>
    </recommendedName>
</protein>
<sequence length="631" mass="71095">MLLISLDKVSIAYGHVALLDNVELRVDTGEKICLIGRNGEGKSTLLKIIGGTIKPDQGRVERQNNCRIAYLTQEPEFDEQDTIFHAVAKGLGAVGELMESYHTLTQALTHQVSDELLTQLEKVQHQLEAQDGWSLEQKVETVLSRLELPADKKIFELSGGWKRRVALAQILIQEPDLLLLDEPTNHLDIEAIDWLEEVLINFKGGLLFVSHDRRFMQRVANRIIELDRGKLTSYPASYDAYLELKEANLAAEATQNAKFDKVLAQEEVWIRQGIKARRTRNEGRVRALKKLREERKQRREKMGTVRLNLDQGDTSGKIVIEADRINKDYAGKSIIKDFSTVIFRGDRIGLIGANGAGKTTLLKTLLGELTPDSGSIKHGTKLSVLYFDQLRTQLNPEQSVFDVVSEGQDFIEINGQRKHVMSYLADFLFPPARARSPVKSLSGGERNRLLLARLFTKPANVLVLDEPTNDLDVESLELLEELLADYTGTLLLVSHDRRFLDNVVTSTLVFEGNGKIAEYVGGYEDWLYQRPASIESVKLPKKAEKVPEPAKTSISAPTKGRKLSYKEQRELDELPLKVEQLEKELQALQLVMSDAAFYRKPSTEINATTAKVQQLETELAAVYARWEALEQ</sequence>
<keyword evidence="8 11" id="KW-0234">DNA repair</keyword>
<dbReference type="SMART" id="SM00382">
    <property type="entry name" value="AAA"/>
    <property type="match status" value="2"/>
</dbReference>
<dbReference type="InterPro" id="IPR032524">
    <property type="entry name" value="ABC_tran_C"/>
</dbReference>
<dbReference type="OrthoDB" id="9762051at2"/>
<dbReference type="AlphaFoldDB" id="I3CJR9"/>
<evidence type="ECO:0000256" key="2">
    <source>
        <dbReference type="ARBA" id="ARBA00022737"/>
    </source>
</evidence>
<feature type="coiled-coil region" evidence="11">
    <location>
        <begin position="571"/>
        <end position="625"/>
    </location>
</feature>
<comment type="function">
    <text evidence="11">Probably plays a role in ribosome assembly or function. May be involved in resolution of branched DNA intermediates that result from template switching in postreplication gaps. Binds DNA and has ATPase activity.</text>
</comment>
<keyword evidence="7 11" id="KW-0238">DNA-binding</keyword>
<evidence type="ECO:0000313" key="14">
    <source>
        <dbReference type="Proteomes" id="UP000005744"/>
    </source>
</evidence>
<evidence type="ECO:0000256" key="8">
    <source>
        <dbReference type="ARBA" id="ARBA00023204"/>
    </source>
</evidence>
<dbReference type="InterPro" id="IPR043686">
    <property type="entry name" value="Uup"/>
</dbReference>
<evidence type="ECO:0000256" key="9">
    <source>
        <dbReference type="ARBA" id="ARBA00049360"/>
    </source>
</evidence>
<organism evidence="13 14">
    <name type="scientific">Beggiatoa alba B18LD</name>
    <dbReference type="NCBI Taxonomy" id="395493"/>
    <lineage>
        <taxon>Bacteria</taxon>
        <taxon>Pseudomonadati</taxon>
        <taxon>Pseudomonadota</taxon>
        <taxon>Gammaproteobacteria</taxon>
        <taxon>Thiotrichales</taxon>
        <taxon>Thiotrichaceae</taxon>
        <taxon>Beggiatoa</taxon>
    </lineage>
</organism>
<dbReference type="InterPro" id="IPR037118">
    <property type="entry name" value="Val-tRNA_synth_C_sf"/>
</dbReference>
<dbReference type="InterPro" id="IPR027417">
    <property type="entry name" value="P-loop_NTPase"/>
</dbReference>
<dbReference type="RefSeq" id="WP_002691416.1">
    <property type="nucleotide sequence ID" value="NZ_JH600070.1"/>
</dbReference>
<evidence type="ECO:0000256" key="10">
    <source>
        <dbReference type="ARBA" id="ARBA00061478"/>
    </source>
</evidence>
<keyword evidence="1 11" id="KW-0963">Cytoplasm</keyword>
<name>I3CJR9_9GAMM</name>
<dbReference type="Pfam" id="PF16326">
    <property type="entry name" value="ABC_tran_CTD"/>
    <property type="match status" value="1"/>
</dbReference>
<keyword evidence="11" id="KW-0175">Coiled coil</keyword>
<dbReference type="Gene3D" id="3.40.50.300">
    <property type="entry name" value="P-loop containing nucleotide triphosphate hydrolases"/>
    <property type="match status" value="2"/>
</dbReference>
<reference evidence="13 14" key="1">
    <citation type="submission" date="2011-11" db="EMBL/GenBank/DDBJ databases">
        <title>Improved High-Quality Draft sequence of Beggiatoa alba B18lD.</title>
        <authorList>
            <consortium name="US DOE Joint Genome Institute"/>
            <person name="Lucas S."/>
            <person name="Han J."/>
            <person name="Lapidus A."/>
            <person name="Cheng J.-F."/>
            <person name="Goodwin L."/>
            <person name="Pitluck S."/>
            <person name="Peters L."/>
            <person name="Mikhailova N."/>
            <person name="Held B."/>
            <person name="Detter J.C."/>
            <person name="Han C."/>
            <person name="Tapia R."/>
            <person name="Land M."/>
            <person name="Hauser L."/>
            <person name="Kyrpides N."/>
            <person name="Ivanova N."/>
            <person name="Pagani I."/>
            <person name="Samuel K."/>
            <person name="Teske A."/>
            <person name="Mueller J."/>
            <person name="Woyke T."/>
        </authorList>
    </citation>
    <scope>NUCLEOTIDE SEQUENCE [LARGE SCALE GENOMIC DNA]</scope>
    <source>
        <strain evidence="13 14">B18LD</strain>
    </source>
</reference>
<dbReference type="Proteomes" id="UP000005744">
    <property type="component" value="Unassembled WGS sequence"/>
</dbReference>
<dbReference type="GO" id="GO:0005524">
    <property type="term" value="F:ATP binding"/>
    <property type="evidence" value="ECO:0007669"/>
    <property type="project" value="UniProtKB-UniRule"/>
</dbReference>
<dbReference type="InterPro" id="IPR051309">
    <property type="entry name" value="ABCF_ATPase"/>
</dbReference>
<evidence type="ECO:0000313" key="13">
    <source>
        <dbReference type="EMBL" id="EIJ43862.1"/>
    </source>
</evidence>
<dbReference type="EMBL" id="JH600070">
    <property type="protein sequence ID" value="EIJ43862.1"/>
    <property type="molecule type" value="Genomic_DNA"/>
</dbReference>
<dbReference type="PROSITE" id="PS50893">
    <property type="entry name" value="ABC_TRANSPORTER_2"/>
    <property type="match status" value="2"/>
</dbReference>
<dbReference type="Gene3D" id="1.10.287.380">
    <property type="entry name" value="Valyl-tRNA synthetase, C-terminal domain"/>
    <property type="match status" value="1"/>
</dbReference>
<keyword evidence="14" id="KW-1185">Reference proteome</keyword>
<evidence type="ECO:0000256" key="7">
    <source>
        <dbReference type="ARBA" id="ARBA00023125"/>
    </source>
</evidence>
<dbReference type="InterPro" id="IPR017871">
    <property type="entry name" value="ABC_transporter-like_CS"/>
</dbReference>
<evidence type="ECO:0000256" key="1">
    <source>
        <dbReference type="ARBA" id="ARBA00022490"/>
    </source>
</evidence>
<dbReference type="GO" id="GO:0043022">
    <property type="term" value="F:ribosome binding"/>
    <property type="evidence" value="ECO:0007669"/>
    <property type="project" value="UniProtKB-UniRule"/>
</dbReference>
<dbReference type="GO" id="GO:0006281">
    <property type="term" value="P:DNA repair"/>
    <property type="evidence" value="ECO:0007669"/>
    <property type="project" value="UniProtKB-KW"/>
</dbReference>
<feature type="binding site" evidence="11">
    <location>
        <begin position="352"/>
        <end position="359"/>
    </location>
    <ligand>
        <name>ATP</name>
        <dbReference type="ChEBI" id="CHEBI:30616"/>
        <label>2</label>
    </ligand>
</feature>
<dbReference type="FunFam" id="3.40.50.300:FF:000309">
    <property type="entry name" value="ABC transporter ATP-binding protein"/>
    <property type="match status" value="1"/>
</dbReference>
<accession>I3CJR9</accession>
<dbReference type="GO" id="GO:0016887">
    <property type="term" value="F:ATP hydrolysis activity"/>
    <property type="evidence" value="ECO:0007669"/>
    <property type="project" value="UniProtKB-UniRule"/>
</dbReference>
<dbReference type="Pfam" id="PF00005">
    <property type="entry name" value="ABC_tran"/>
    <property type="match status" value="2"/>
</dbReference>